<dbReference type="InterPro" id="IPR020084">
    <property type="entry name" value="NUDIX_hydrolase_CS"/>
</dbReference>
<keyword evidence="7" id="KW-0227">DNA damage</keyword>
<dbReference type="PANTHER" id="PTHR21340">
    <property type="entry name" value="DIADENOSINE 5,5-P1,P4-TETRAPHOSPHATE PYROPHOSPHOHYDROLASE MUTT"/>
    <property type="match status" value="1"/>
</dbReference>
<evidence type="ECO:0000256" key="5">
    <source>
        <dbReference type="ARBA" id="ARBA00022679"/>
    </source>
</evidence>
<evidence type="ECO:0000256" key="3">
    <source>
        <dbReference type="ARBA" id="ARBA00018911"/>
    </source>
</evidence>
<reference evidence="14 15" key="1">
    <citation type="journal article" date="2016" name="Nat. Commun.">
        <title>Thousands of microbial genomes shed light on interconnected biogeochemical processes in an aquifer system.</title>
        <authorList>
            <person name="Anantharaman K."/>
            <person name="Brown C.T."/>
            <person name="Hug L.A."/>
            <person name="Sharon I."/>
            <person name="Castelle C.J."/>
            <person name="Probst A.J."/>
            <person name="Thomas B.C."/>
            <person name="Singh A."/>
            <person name="Wilkins M.J."/>
            <person name="Karaoz U."/>
            <person name="Brodie E.L."/>
            <person name="Williams K.H."/>
            <person name="Hubbard S.S."/>
            <person name="Banfield J.F."/>
        </authorList>
    </citation>
    <scope>NUCLEOTIDE SEQUENCE [LARGE SCALE GENOMIC DNA]</scope>
</reference>
<evidence type="ECO:0000313" key="14">
    <source>
        <dbReference type="EMBL" id="OHA04870.1"/>
    </source>
</evidence>
<proteinExistence type="inferred from homology"/>
<dbReference type="InterPro" id="IPR051325">
    <property type="entry name" value="Nudix_hydrolase_domain"/>
</dbReference>
<dbReference type="Proteomes" id="UP000177982">
    <property type="component" value="Unassembled WGS sequence"/>
</dbReference>
<evidence type="ECO:0000259" key="13">
    <source>
        <dbReference type="PROSITE" id="PS51462"/>
    </source>
</evidence>
<evidence type="ECO:0000256" key="4">
    <source>
        <dbReference type="ARBA" id="ARBA00022603"/>
    </source>
</evidence>
<dbReference type="CDD" id="cd03428">
    <property type="entry name" value="NUDIX_Ap4A_Nudt2"/>
    <property type="match status" value="1"/>
</dbReference>
<dbReference type="PROSITE" id="PS51462">
    <property type="entry name" value="NUDIX"/>
    <property type="match status" value="1"/>
</dbReference>
<dbReference type="GO" id="GO:0004081">
    <property type="term" value="F:bis(5'-nucleosyl)-tetraphosphatase (asymmetrical) activity"/>
    <property type="evidence" value="ECO:0007669"/>
    <property type="project" value="TreeGrafter"/>
</dbReference>
<dbReference type="PROSITE" id="PS00893">
    <property type="entry name" value="NUDIX_BOX"/>
    <property type="match status" value="1"/>
</dbReference>
<feature type="domain" description="Nudix hydrolase" evidence="13">
    <location>
        <begin position="2"/>
        <end position="143"/>
    </location>
</feature>
<dbReference type="Gene3D" id="1.10.10.10">
    <property type="entry name" value="Winged helix-like DNA-binding domain superfamily/Winged helix DNA-binding domain"/>
    <property type="match status" value="1"/>
</dbReference>
<name>A0A1G2L004_9BACT</name>
<evidence type="ECO:0000256" key="1">
    <source>
        <dbReference type="ARBA" id="ARBA00001286"/>
    </source>
</evidence>
<dbReference type="PRINTS" id="PR00502">
    <property type="entry name" value="NUDIXFAMILY"/>
</dbReference>
<dbReference type="PROSITE" id="PS00374">
    <property type="entry name" value="MGMT"/>
    <property type="match status" value="1"/>
</dbReference>
<dbReference type="GO" id="GO:0006754">
    <property type="term" value="P:ATP biosynthetic process"/>
    <property type="evidence" value="ECO:0007669"/>
    <property type="project" value="TreeGrafter"/>
</dbReference>
<dbReference type="InterPro" id="IPR001497">
    <property type="entry name" value="MethylDNA_cys_MeTrfase_AS"/>
</dbReference>
<dbReference type="InterPro" id="IPR036217">
    <property type="entry name" value="MethylDNA_cys_MeTrfase_DNAb"/>
</dbReference>
<dbReference type="Pfam" id="PF01035">
    <property type="entry name" value="DNA_binding_1"/>
    <property type="match status" value="1"/>
</dbReference>
<dbReference type="SUPFAM" id="SSF46767">
    <property type="entry name" value="Methylated DNA-protein cysteine methyltransferase, C-terminal domain"/>
    <property type="match status" value="1"/>
</dbReference>
<comment type="catalytic activity">
    <reaction evidence="11">
        <text>a 6-O-methyl-2'-deoxyguanosine in DNA + L-cysteinyl-[protein] = S-methyl-L-cysteinyl-[protein] + a 2'-deoxyguanosine in DNA</text>
        <dbReference type="Rhea" id="RHEA:24000"/>
        <dbReference type="Rhea" id="RHEA-COMP:10131"/>
        <dbReference type="Rhea" id="RHEA-COMP:10132"/>
        <dbReference type="Rhea" id="RHEA-COMP:11367"/>
        <dbReference type="Rhea" id="RHEA-COMP:11368"/>
        <dbReference type="ChEBI" id="CHEBI:29950"/>
        <dbReference type="ChEBI" id="CHEBI:82612"/>
        <dbReference type="ChEBI" id="CHEBI:85445"/>
        <dbReference type="ChEBI" id="CHEBI:85448"/>
        <dbReference type="EC" id="2.1.1.63"/>
    </reaction>
</comment>
<dbReference type="Pfam" id="PF00293">
    <property type="entry name" value="NUDIX"/>
    <property type="match status" value="1"/>
</dbReference>
<keyword evidence="8 12" id="KW-0378">Hydrolase</keyword>
<evidence type="ECO:0000313" key="15">
    <source>
        <dbReference type="Proteomes" id="UP000177982"/>
    </source>
</evidence>
<dbReference type="NCBIfam" id="TIGR00589">
    <property type="entry name" value="ogt"/>
    <property type="match status" value="1"/>
</dbReference>
<protein>
    <recommendedName>
        <fullName evidence="3">Bis(5'-nucleosyl)-tetraphosphatase [asymmetrical]</fullName>
    </recommendedName>
    <alternativeName>
        <fullName evidence="10">Diadenosine 5',5'''-P1,P4-tetraphosphate asymmetrical hydrolase</fullName>
    </alternativeName>
</protein>
<comment type="caution">
    <text evidence="14">The sequence shown here is derived from an EMBL/GenBank/DDBJ whole genome shotgun (WGS) entry which is preliminary data.</text>
</comment>
<dbReference type="CDD" id="cd06445">
    <property type="entry name" value="ATase"/>
    <property type="match status" value="1"/>
</dbReference>
<organism evidence="14 15">
    <name type="scientific">Candidatus Sungbacteria bacterium RIFCSPLOWO2_01_FULL_47_10</name>
    <dbReference type="NCBI Taxonomy" id="1802276"/>
    <lineage>
        <taxon>Bacteria</taxon>
        <taxon>Candidatus Sungiibacteriota</taxon>
    </lineage>
</organism>
<dbReference type="InterPro" id="IPR000086">
    <property type="entry name" value="NUDIX_hydrolase_dom"/>
</dbReference>
<dbReference type="InterPro" id="IPR020476">
    <property type="entry name" value="Nudix_hydrolase"/>
</dbReference>
<keyword evidence="6" id="KW-0547">Nucleotide-binding</keyword>
<dbReference type="GO" id="GO:0000166">
    <property type="term" value="F:nucleotide binding"/>
    <property type="evidence" value="ECO:0007669"/>
    <property type="project" value="UniProtKB-KW"/>
</dbReference>
<evidence type="ECO:0000256" key="12">
    <source>
        <dbReference type="RuleBase" id="RU003476"/>
    </source>
</evidence>
<dbReference type="InterPro" id="IPR014048">
    <property type="entry name" value="MethylDNA_cys_MeTrfase_DNA-bd"/>
</dbReference>
<comment type="similarity">
    <text evidence="2 12">Belongs to the Nudix hydrolase family.</text>
</comment>
<dbReference type="SUPFAM" id="SSF55811">
    <property type="entry name" value="Nudix"/>
    <property type="match status" value="1"/>
</dbReference>
<evidence type="ECO:0000256" key="10">
    <source>
        <dbReference type="ARBA" id="ARBA00032644"/>
    </source>
</evidence>
<comment type="catalytic activity">
    <reaction evidence="1">
        <text>a 4-O-methyl-thymidine in DNA + L-cysteinyl-[protein] = a thymidine in DNA + S-methyl-L-cysteinyl-[protein]</text>
        <dbReference type="Rhea" id="RHEA:53428"/>
        <dbReference type="Rhea" id="RHEA-COMP:10131"/>
        <dbReference type="Rhea" id="RHEA-COMP:10132"/>
        <dbReference type="Rhea" id="RHEA-COMP:13555"/>
        <dbReference type="Rhea" id="RHEA-COMP:13556"/>
        <dbReference type="ChEBI" id="CHEBI:29950"/>
        <dbReference type="ChEBI" id="CHEBI:82612"/>
        <dbReference type="ChEBI" id="CHEBI:137386"/>
        <dbReference type="ChEBI" id="CHEBI:137387"/>
        <dbReference type="EC" id="2.1.1.63"/>
    </reaction>
</comment>
<keyword evidence="5" id="KW-0808">Transferase</keyword>
<evidence type="ECO:0000256" key="7">
    <source>
        <dbReference type="ARBA" id="ARBA00022763"/>
    </source>
</evidence>
<dbReference type="EMBL" id="MHQO01000067">
    <property type="protein sequence ID" value="OHA04870.1"/>
    <property type="molecule type" value="Genomic_DNA"/>
</dbReference>
<dbReference type="Gene3D" id="3.90.79.10">
    <property type="entry name" value="Nucleoside Triphosphate Pyrophosphohydrolase"/>
    <property type="match status" value="1"/>
</dbReference>
<dbReference type="GO" id="GO:0006281">
    <property type="term" value="P:DNA repair"/>
    <property type="evidence" value="ECO:0007669"/>
    <property type="project" value="UniProtKB-KW"/>
</dbReference>
<evidence type="ECO:0000256" key="6">
    <source>
        <dbReference type="ARBA" id="ARBA00022741"/>
    </source>
</evidence>
<evidence type="ECO:0000256" key="2">
    <source>
        <dbReference type="ARBA" id="ARBA00005582"/>
    </source>
</evidence>
<dbReference type="PANTHER" id="PTHR21340:SF0">
    <property type="entry name" value="BIS(5'-NUCLEOSYL)-TETRAPHOSPHATASE [ASYMMETRICAL]"/>
    <property type="match status" value="1"/>
</dbReference>
<evidence type="ECO:0000256" key="11">
    <source>
        <dbReference type="ARBA" id="ARBA00049348"/>
    </source>
</evidence>
<evidence type="ECO:0000256" key="8">
    <source>
        <dbReference type="ARBA" id="ARBA00022801"/>
    </source>
</evidence>
<keyword evidence="9" id="KW-0234">DNA repair</keyword>
<dbReference type="InterPro" id="IPR036388">
    <property type="entry name" value="WH-like_DNA-bd_sf"/>
</dbReference>
<dbReference type="GO" id="GO:0032259">
    <property type="term" value="P:methylation"/>
    <property type="evidence" value="ECO:0007669"/>
    <property type="project" value="UniProtKB-KW"/>
</dbReference>
<accession>A0A1G2L004</accession>
<dbReference type="InterPro" id="IPR015797">
    <property type="entry name" value="NUDIX_hydrolase-like_dom_sf"/>
</dbReference>
<sequence>MKREISSGAIIFRQRRKKMEYLLLQHDSKIHHAEYWNFPKGHIEKGESEVEGAVREIREETGIKTLKFIPGFRLAETYFYWRKNKRGKKESVFKIVIWRMAEVPYGTKVKISREHEAFGWFSGKEAYKKLKYHEQRNVFRGGEKFLKTVGTNSAAHKILAIVSSIPKGGVLTYGDIAKKIGMPKKVRWVGRVLNKNTDPAIPCHRVIMKNGRSGGYNKGVKKKAALLKKDGLEICAGRIKKFE</sequence>
<dbReference type="GO" id="GO:0006167">
    <property type="term" value="P:AMP biosynthetic process"/>
    <property type="evidence" value="ECO:0007669"/>
    <property type="project" value="TreeGrafter"/>
</dbReference>
<dbReference type="InterPro" id="IPR003565">
    <property type="entry name" value="Tetra_PHTase"/>
</dbReference>
<evidence type="ECO:0000256" key="9">
    <source>
        <dbReference type="ARBA" id="ARBA00023204"/>
    </source>
</evidence>
<dbReference type="GO" id="GO:0003908">
    <property type="term" value="F:methylated-DNA-[protein]-cysteine S-methyltransferase activity"/>
    <property type="evidence" value="ECO:0007669"/>
    <property type="project" value="UniProtKB-EC"/>
</dbReference>
<dbReference type="AlphaFoldDB" id="A0A1G2L004"/>
<keyword evidence="4" id="KW-0489">Methyltransferase</keyword>
<gene>
    <name evidence="14" type="ORF">A2934_00835</name>
</gene>